<name>A0A0X8CY23_9GAMM</name>
<keyword evidence="12" id="KW-1185">Reference proteome</keyword>
<comment type="subcellular location">
    <subcellularLocation>
        <location evidence="1 10">Cell inner membrane</location>
        <topology evidence="1 10">Multi-pass membrane protein</topology>
    </subcellularLocation>
</comment>
<proteinExistence type="inferred from homology"/>
<evidence type="ECO:0000256" key="7">
    <source>
        <dbReference type="ARBA" id="ARBA00022970"/>
    </source>
</evidence>
<dbReference type="GO" id="GO:0005886">
    <property type="term" value="C:plasma membrane"/>
    <property type="evidence" value="ECO:0007669"/>
    <property type="project" value="UniProtKB-SubCell"/>
</dbReference>
<keyword evidence="9 10" id="KW-0472">Membrane</keyword>
<evidence type="ECO:0000256" key="8">
    <source>
        <dbReference type="ARBA" id="ARBA00022989"/>
    </source>
</evidence>
<comment type="caution">
    <text evidence="10">Lacks conserved residue(s) required for the propagation of feature annotation.</text>
</comment>
<evidence type="ECO:0000256" key="6">
    <source>
        <dbReference type="ARBA" id="ARBA00022692"/>
    </source>
</evidence>
<comment type="function">
    <text evidence="10">Involved in transporting aromatic amino acids across the cytoplasmic membrane.</text>
</comment>
<dbReference type="OrthoDB" id="18749at2"/>
<accession>A0A0X8CY23</accession>
<feature type="transmembrane region" description="Helical" evidence="10">
    <location>
        <begin position="187"/>
        <end position="207"/>
    </location>
</feature>
<feature type="transmembrane region" description="Helical" evidence="10">
    <location>
        <begin position="381"/>
        <end position="405"/>
    </location>
</feature>
<evidence type="ECO:0000256" key="10">
    <source>
        <dbReference type="RuleBase" id="RU367149"/>
    </source>
</evidence>
<evidence type="ECO:0000313" key="11">
    <source>
        <dbReference type="EMBL" id="AMA64977.1"/>
    </source>
</evidence>
<dbReference type="InterPro" id="IPR018227">
    <property type="entry name" value="Amino_acid_transport_2"/>
</dbReference>
<comment type="similarity">
    <text evidence="2 10">Belongs to the amino acid/polyamine transporter 2 family. Mtr/TnaB/TyrP permease subfamily.</text>
</comment>
<feature type="transmembrane region" description="Helical" evidence="10">
    <location>
        <begin position="339"/>
        <end position="360"/>
    </location>
</feature>
<dbReference type="InterPro" id="IPR013059">
    <property type="entry name" value="Trp_tyr_transpt"/>
</dbReference>
<dbReference type="NCBIfam" id="TIGR00837">
    <property type="entry name" value="araaP"/>
    <property type="match status" value="1"/>
</dbReference>
<evidence type="ECO:0000256" key="3">
    <source>
        <dbReference type="ARBA" id="ARBA00022448"/>
    </source>
</evidence>
<keyword evidence="3 10" id="KW-0813">Transport</keyword>
<evidence type="ECO:0000313" key="12">
    <source>
        <dbReference type="Proteomes" id="UP000069926"/>
    </source>
</evidence>
<evidence type="ECO:0000256" key="9">
    <source>
        <dbReference type="ARBA" id="ARBA00023136"/>
    </source>
</evidence>
<keyword evidence="6 10" id="KW-0812">Transmembrane</keyword>
<feature type="transmembrane region" description="Helical" evidence="10">
    <location>
        <begin position="36"/>
        <end position="62"/>
    </location>
</feature>
<evidence type="ECO:0000256" key="4">
    <source>
        <dbReference type="ARBA" id="ARBA00022475"/>
    </source>
</evidence>
<dbReference type="AlphaFoldDB" id="A0A0X8CY23"/>
<dbReference type="KEGG" id="asy:AUT07_00404"/>
<dbReference type="PATRIC" id="fig|634113.3.peg.389"/>
<dbReference type="Proteomes" id="UP000069926">
    <property type="component" value="Chromosome"/>
</dbReference>
<dbReference type="PRINTS" id="PR00166">
    <property type="entry name" value="AROAAPRMEASE"/>
</dbReference>
<feature type="transmembrane region" description="Helical" evidence="10">
    <location>
        <begin position="147"/>
        <end position="167"/>
    </location>
</feature>
<dbReference type="GO" id="GO:0003333">
    <property type="term" value="P:amino acid transmembrane transport"/>
    <property type="evidence" value="ECO:0007669"/>
    <property type="project" value="InterPro"/>
</dbReference>
<keyword evidence="7 10" id="KW-0029">Amino-acid transport</keyword>
<evidence type="ECO:0000256" key="5">
    <source>
        <dbReference type="ARBA" id="ARBA00022519"/>
    </source>
</evidence>
<dbReference type="EMBL" id="CP013920">
    <property type="protein sequence ID" value="AMA64977.1"/>
    <property type="molecule type" value="Genomic_DNA"/>
</dbReference>
<dbReference type="Gene3D" id="1.20.1740.10">
    <property type="entry name" value="Amino acid/polyamine transporter I"/>
    <property type="match status" value="1"/>
</dbReference>
<organism evidence="11 12">
    <name type="scientific">Candidatus Arsenophonus lipoptenae</name>
    <dbReference type="NCBI Taxonomy" id="634113"/>
    <lineage>
        <taxon>Bacteria</taxon>
        <taxon>Pseudomonadati</taxon>
        <taxon>Pseudomonadota</taxon>
        <taxon>Gammaproteobacteria</taxon>
        <taxon>Enterobacterales</taxon>
        <taxon>Morganellaceae</taxon>
        <taxon>Arsenophonus</taxon>
    </lineage>
</organism>
<dbReference type="STRING" id="634113.AUT07_00404"/>
<reference evidence="11 12" key="1">
    <citation type="submission" date="2016-01" db="EMBL/GenBank/DDBJ databases">
        <title>Genome sequence of Ca. Arsenophonus lipopteni, the exclusive symbiont of a blood sucking fly Lipoptena cervi (Diptera: Hippoboscidae).</title>
        <authorList>
            <person name="Novakova E."/>
            <person name="Hypsa V."/>
            <person name="Nguyen P."/>
            <person name="Husnik F."/>
            <person name="Darby A.C."/>
        </authorList>
    </citation>
    <scope>NUCLEOTIDE SEQUENCE [LARGE SCALE GENOMIC DNA]</scope>
    <source>
        <strain evidence="11 12">CB</strain>
    </source>
</reference>
<protein>
    <recommendedName>
        <fullName evidence="10">Aromatic amino acid permease</fullName>
    </recommendedName>
</protein>
<keyword evidence="5 10" id="KW-0997">Cell inner membrane</keyword>
<gene>
    <name evidence="11" type="primary">mtr</name>
    <name evidence="11" type="ORF">AUT07_00404</name>
</gene>
<feature type="transmembrane region" description="Helical" evidence="10">
    <location>
        <begin position="283"/>
        <end position="303"/>
    </location>
</feature>
<feature type="transmembrane region" description="Helical" evidence="10">
    <location>
        <begin position="7"/>
        <end position="30"/>
    </location>
</feature>
<feature type="transmembrane region" description="Helical" evidence="10">
    <location>
        <begin position="219"/>
        <end position="238"/>
    </location>
</feature>
<feature type="transmembrane region" description="Helical" evidence="10">
    <location>
        <begin position="83"/>
        <end position="105"/>
    </location>
</feature>
<dbReference type="PANTHER" id="PTHR46997">
    <property type="entry name" value="LOW AFFINITY TRYPTOPHAN PERMEASE-RELATED"/>
    <property type="match status" value="1"/>
</dbReference>
<dbReference type="Pfam" id="PF03222">
    <property type="entry name" value="Trp_Tyr_perm"/>
    <property type="match status" value="1"/>
</dbReference>
<sequence>MQYSKRPFILSGTMIITGTTVGAGMLSIPIVTAGVWFIGSIILLAYTWICLFFSGLMILEVNMNYPIGTSFHTMVKDLLGTKWNILNSMSIMFVLYILTYAYISAGGKIIAYNFDKIISINYTISSILFGLLISFIIWLPTKVLGRLSIILICGMMVFFIIFISEIIKNISFEILFNQNDVDKNYFYYTFIALPYLLTSFGYHGNIPGLIKYYNGESKAVILSILNGTFIALVIYVLWQFTIQGNISRISFKEILFENANVDSLLRQINCYIKNNSIKQCLNIFSYMAIISSCLGVTLGLFDFLTDFLKFKDNNIGRLQSVIITFTPPIILTLCYPNGFIHAIGFTGLAATIWAVIVPAMMMKASRKKFPSSVYYVPKGKILFCFVISYGLMNEIIQILSMFNILPVYN</sequence>
<keyword evidence="4 10" id="KW-1003">Cell membrane</keyword>
<dbReference type="PANTHER" id="PTHR46997:SF1">
    <property type="entry name" value="LOW AFFINITY TRYPTOPHAN PERMEASE-RELATED"/>
    <property type="match status" value="1"/>
</dbReference>
<evidence type="ECO:0000256" key="1">
    <source>
        <dbReference type="ARBA" id="ARBA00004429"/>
    </source>
</evidence>
<dbReference type="RefSeq" id="WP_066283516.1">
    <property type="nucleotide sequence ID" value="NZ_CP013920.1"/>
</dbReference>
<feature type="transmembrane region" description="Helical" evidence="10">
    <location>
        <begin position="117"/>
        <end position="140"/>
    </location>
</feature>
<evidence type="ECO:0000256" key="2">
    <source>
        <dbReference type="ARBA" id="ARBA00005452"/>
    </source>
</evidence>
<dbReference type="GO" id="GO:0015173">
    <property type="term" value="F:aromatic amino acid transmembrane transporter activity"/>
    <property type="evidence" value="ECO:0007669"/>
    <property type="project" value="UniProtKB-UniRule"/>
</dbReference>
<keyword evidence="8 10" id="KW-1133">Transmembrane helix</keyword>